<keyword evidence="1" id="KW-0175">Coiled coil</keyword>
<proteinExistence type="predicted"/>
<feature type="region of interest" description="Disordered" evidence="2">
    <location>
        <begin position="737"/>
        <end position="762"/>
    </location>
</feature>
<dbReference type="VEuPathDB" id="TriTrypDB:BSAL_01600"/>
<organism evidence="3 4">
    <name type="scientific">Bodo saltans</name>
    <name type="common">Flagellated protozoan</name>
    <dbReference type="NCBI Taxonomy" id="75058"/>
    <lineage>
        <taxon>Eukaryota</taxon>
        <taxon>Discoba</taxon>
        <taxon>Euglenozoa</taxon>
        <taxon>Kinetoplastea</taxon>
        <taxon>Metakinetoplastina</taxon>
        <taxon>Eubodonida</taxon>
        <taxon>Bodonidae</taxon>
        <taxon>Bodo</taxon>
    </lineage>
</organism>
<keyword evidence="4" id="KW-1185">Reference proteome</keyword>
<reference evidence="4" key="1">
    <citation type="submission" date="2015-09" db="EMBL/GenBank/DDBJ databases">
        <authorList>
            <consortium name="Pathogen Informatics"/>
        </authorList>
    </citation>
    <scope>NUCLEOTIDE SEQUENCE [LARGE SCALE GENOMIC DNA]</scope>
    <source>
        <strain evidence="4">Lake Konstanz</strain>
    </source>
</reference>
<evidence type="ECO:0000313" key="4">
    <source>
        <dbReference type="Proteomes" id="UP000051952"/>
    </source>
</evidence>
<dbReference type="EMBL" id="CYKH01001620">
    <property type="protein sequence ID" value="CUG88170.1"/>
    <property type="molecule type" value="Genomic_DNA"/>
</dbReference>
<sequence>MLSTLSTQSFGSNPTTSRLSLPYAPVPTPGTTSLLATSSSINSTAIFSEFEKRTVRLHREILMEREATLHAVRSAEKDFLVTADLWRQSVGASLDNWSSLCHSLVEEVRMTCDAASAQRQEEDRVARGMLSRISHEWVVESDVLRQEALLQSVDRVAAKVTDEKHSAQQAELSSQLAAALKLVDAERQRLAVGWRQLDEGARRLERKASELQAQHDEETEALSLERARLVALRSTILKHITTGSNGGASSFSLSDTSGAIEQTPCAWAPPTVLLSNVAALAPRMAVSLDTAGVSCGWIRDVDGMQRLVVLAREPTTWTLNLPDPIDSHIRPYTGGVFHVACVCASSTKINNCGDDDVELLQAPVKGVVLPPLLLRGGGGGGGGAVVLSNVDIVVAETTTAELFITILPPPPPVQADTALYSPTPALIRVPIRVIVLPTVTSTTIHLVAHDRSFEDGAIPCPPGACIVTIGLRLPSTSTPLAYAQKWELRLHQRDGTAVLLTTTHIQKEDEGIRETEGEDVGGTSWSLRFFPVTVPCGDCELCVKFAGFDSSVRMAAFSLDNNEGSGTDAAAADECDVQQIDDDDDDESKDDEDVVLQPEEEAAYSGHHSPTQQQSSAEQQQQQDSSCSNSTGATNIHVWPNKHHRTWILQDVHSGELREASEDLEQQQQHDSQSAEVMDARLRSAFIKGTLIPIRTVTPIAVWLPDGAECVCVIGVVDRRLSCSAGGPDEVKYSIMKKKPQQQQSHAGDDDDDESGGTTSRHPTVSDLEIVIYALDLEEIVATLQWPEGVADHPDGQHIGFARPPPRATQEVSPEASSSSPPFVLLFSSACVVQVTLTDEWTARCVFEHTAHKSSTLKSDAADSCPNTIKHVEVVMAVTSTTESHYAARLTMSDSTTIEVAL</sequence>
<accession>A0A0S4JDD0</accession>
<dbReference type="Proteomes" id="UP000051952">
    <property type="component" value="Unassembled WGS sequence"/>
</dbReference>
<feature type="compositionally biased region" description="Low complexity" evidence="2">
    <location>
        <begin position="609"/>
        <end position="630"/>
    </location>
</feature>
<evidence type="ECO:0000256" key="2">
    <source>
        <dbReference type="SAM" id="MobiDB-lite"/>
    </source>
</evidence>
<dbReference type="AlphaFoldDB" id="A0A0S4JDD0"/>
<evidence type="ECO:0000256" key="1">
    <source>
        <dbReference type="SAM" id="Coils"/>
    </source>
</evidence>
<gene>
    <name evidence="3" type="ORF">BSAL_01600</name>
</gene>
<feature type="coiled-coil region" evidence="1">
    <location>
        <begin position="194"/>
        <end position="221"/>
    </location>
</feature>
<protein>
    <submittedName>
        <fullName evidence="3">Uncharacterized protein</fullName>
    </submittedName>
</protein>
<feature type="compositionally biased region" description="Polar residues" evidence="2">
    <location>
        <begin position="1"/>
        <end position="19"/>
    </location>
</feature>
<name>A0A0S4JDD0_BODSA</name>
<feature type="region of interest" description="Disordered" evidence="2">
    <location>
        <begin position="601"/>
        <end position="635"/>
    </location>
</feature>
<evidence type="ECO:0000313" key="3">
    <source>
        <dbReference type="EMBL" id="CUG88170.1"/>
    </source>
</evidence>
<feature type="region of interest" description="Disordered" evidence="2">
    <location>
        <begin position="1"/>
        <end position="24"/>
    </location>
</feature>